<evidence type="ECO:0000256" key="16">
    <source>
        <dbReference type="SAM" id="Phobius"/>
    </source>
</evidence>
<comment type="catalytic activity">
    <reaction evidence="14 15">
        <text>NAD(+) + NADPH + H(+)(in) = NADH + NADP(+) + H(+)(out)</text>
        <dbReference type="Rhea" id="RHEA:47992"/>
        <dbReference type="ChEBI" id="CHEBI:15378"/>
        <dbReference type="ChEBI" id="CHEBI:57540"/>
        <dbReference type="ChEBI" id="CHEBI:57783"/>
        <dbReference type="ChEBI" id="CHEBI:57945"/>
        <dbReference type="ChEBI" id="CHEBI:58349"/>
        <dbReference type="EC" id="7.1.1.1"/>
    </reaction>
</comment>
<evidence type="ECO:0000256" key="11">
    <source>
        <dbReference type="ARBA" id="ARBA00022989"/>
    </source>
</evidence>
<evidence type="ECO:0000313" key="19">
    <source>
        <dbReference type="Proteomes" id="UP000617041"/>
    </source>
</evidence>
<evidence type="ECO:0000256" key="5">
    <source>
        <dbReference type="ARBA" id="ARBA00014581"/>
    </source>
</evidence>
<keyword evidence="12 15" id="KW-0520">NAD</keyword>
<evidence type="ECO:0000256" key="9">
    <source>
        <dbReference type="ARBA" id="ARBA00022857"/>
    </source>
</evidence>
<dbReference type="AlphaFoldDB" id="A0A934UQ63"/>
<feature type="transmembrane region" description="Helical" evidence="16">
    <location>
        <begin position="35"/>
        <end position="52"/>
    </location>
</feature>
<dbReference type="PANTHER" id="PTHR44758:SF1">
    <property type="entry name" value="NAD(P) TRANSHYDROGENASE SUBUNIT BETA"/>
    <property type="match status" value="1"/>
</dbReference>
<proteinExistence type="inferred from homology"/>
<evidence type="ECO:0000256" key="15">
    <source>
        <dbReference type="PIRNR" id="PIRNR000204"/>
    </source>
</evidence>
<feature type="transmembrane region" description="Helical" evidence="16">
    <location>
        <begin position="157"/>
        <end position="177"/>
    </location>
</feature>
<feature type="transmembrane region" description="Helical" evidence="16">
    <location>
        <begin position="58"/>
        <end position="76"/>
    </location>
</feature>
<dbReference type="InterPro" id="IPR012136">
    <property type="entry name" value="NADH_DH_b"/>
</dbReference>
<organism evidence="18 19">
    <name type="scientific">Ramlibacter algicola</name>
    <dbReference type="NCBI Taxonomy" id="2795217"/>
    <lineage>
        <taxon>Bacteria</taxon>
        <taxon>Pseudomonadati</taxon>
        <taxon>Pseudomonadota</taxon>
        <taxon>Betaproteobacteria</taxon>
        <taxon>Burkholderiales</taxon>
        <taxon>Comamonadaceae</taxon>
        <taxon>Ramlibacter</taxon>
    </lineage>
</organism>
<sequence>MSSSLATVAYIGATILFILSLGGLSNPETARRGNLFGMIGMAVAVLATVFGPRVTAAGLPWIVGALVVGGAVGLVAAKKVQMTQMPELVALMHSLVGLAACLVGFASYVDTSIAFEGAEKAIHEMEIYVGILIGAITFSGSIVAFGKLSGKIGGKPLLLPARHWLNLAGLIVVIAFGRQFLHADSIGAGMLPLLVMTVIALLFGVHMVMAIGGADMPVVVSMLNSYSGWAAAATGFMLSNDLLIVVGALVGSSGAILSYIMCRAMNRNFLSVIAGGFGSGGGTAPAAAGGAQPAGEVTPISAVETAELLREARNVVIVPGYGMAVAQAQHTVFEITKLLRDKGVNVRFGIHPVAGRMPGHMNVLLAEAKVPYDIVLEMDEVNGDFPDTDVSMVIGANDIVNPAAQDDPSSPIAGMPVLEVWKARNSVVMKRSMASGYAGVDNPLFYKDNNRMLFGDAKKMLDEVLAALKS</sequence>
<dbReference type="EMBL" id="JAEDAO010000001">
    <property type="protein sequence ID" value="MBK0391496.1"/>
    <property type="molecule type" value="Genomic_DNA"/>
</dbReference>
<dbReference type="FunFam" id="3.40.50.1220:FF:000002">
    <property type="entry name" value="NAD(P) transhydrogenase subunit beta"/>
    <property type="match status" value="1"/>
</dbReference>
<dbReference type="Gene3D" id="3.40.50.1220">
    <property type="entry name" value="TPP-binding domain"/>
    <property type="match status" value="1"/>
</dbReference>
<evidence type="ECO:0000256" key="8">
    <source>
        <dbReference type="ARBA" id="ARBA00022692"/>
    </source>
</evidence>
<evidence type="ECO:0000256" key="4">
    <source>
        <dbReference type="ARBA" id="ARBA00012943"/>
    </source>
</evidence>
<keyword evidence="10 15" id="KW-1278">Translocase</keyword>
<keyword evidence="19" id="KW-1185">Reference proteome</keyword>
<evidence type="ECO:0000256" key="7">
    <source>
        <dbReference type="ARBA" id="ARBA00022519"/>
    </source>
</evidence>
<dbReference type="RefSeq" id="WP_200786311.1">
    <property type="nucleotide sequence ID" value="NZ_JAEDAO010000001.1"/>
</dbReference>
<comment type="subcellular location">
    <subcellularLocation>
        <location evidence="2">Cell inner membrane</location>
        <topology evidence="2">Multi-pass membrane protein</topology>
    </subcellularLocation>
</comment>
<reference evidence="18" key="1">
    <citation type="submission" date="2020-12" db="EMBL/GenBank/DDBJ databases">
        <title>Ramlibacter sp. nov., isolated from a freshwater alga, Cryptomonas.</title>
        <authorList>
            <person name="Kim H.M."/>
            <person name="Jeon C.O."/>
        </authorList>
    </citation>
    <scope>NUCLEOTIDE SEQUENCE</scope>
    <source>
        <strain evidence="18">CrO1</strain>
    </source>
</reference>
<feature type="transmembrane region" description="Helical" evidence="16">
    <location>
        <begin position="127"/>
        <end position="145"/>
    </location>
</feature>
<evidence type="ECO:0000256" key="1">
    <source>
        <dbReference type="ARBA" id="ARBA00003943"/>
    </source>
</evidence>
<feature type="transmembrane region" description="Helical" evidence="16">
    <location>
        <begin position="189"/>
        <end position="211"/>
    </location>
</feature>
<keyword evidence="6 15" id="KW-1003">Cell membrane</keyword>
<dbReference type="EC" id="7.1.1.1" evidence="4 15"/>
<dbReference type="NCBIfam" id="NF006974">
    <property type="entry name" value="PRK09444.1"/>
    <property type="match status" value="1"/>
</dbReference>
<dbReference type="GO" id="GO:0005886">
    <property type="term" value="C:plasma membrane"/>
    <property type="evidence" value="ECO:0007669"/>
    <property type="project" value="UniProtKB-SubCell"/>
</dbReference>
<evidence type="ECO:0000256" key="13">
    <source>
        <dbReference type="ARBA" id="ARBA00023136"/>
    </source>
</evidence>
<evidence type="ECO:0000259" key="17">
    <source>
        <dbReference type="Pfam" id="PF02233"/>
    </source>
</evidence>
<dbReference type="PANTHER" id="PTHR44758">
    <property type="entry name" value="NAD(P) TRANSHYDROGENASE SUBUNIT BETA"/>
    <property type="match status" value="1"/>
</dbReference>
<dbReference type="Pfam" id="PF02233">
    <property type="entry name" value="PNTB"/>
    <property type="match status" value="1"/>
</dbReference>
<comment type="function">
    <text evidence="1 15">The transhydrogenation between NADH and NADP is coupled to respiration and ATP hydrolysis and functions as a proton pump across the membrane.</text>
</comment>
<keyword evidence="11 16" id="KW-1133">Transmembrane helix</keyword>
<dbReference type="InterPro" id="IPR034300">
    <property type="entry name" value="PNTB-like"/>
</dbReference>
<comment type="similarity">
    <text evidence="3 15">Belongs to the PNT beta subunit family.</text>
</comment>
<evidence type="ECO:0000256" key="14">
    <source>
        <dbReference type="ARBA" id="ARBA00048202"/>
    </source>
</evidence>
<protein>
    <recommendedName>
        <fullName evidence="5 15">NAD(P) transhydrogenase subunit beta</fullName>
        <ecNumber evidence="4 15">7.1.1.1</ecNumber>
    </recommendedName>
    <alternativeName>
        <fullName evidence="15">Nicotinamide nucleotide transhydrogenase subunit beta</fullName>
    </alternativeName>
</protein>
<evidence type="ECO:0000313" key="18">
    <source>
        <dbReference type="EMBL" id="MBK0391496.1"/>
    </source>
</evidence>
<dbReference type="PIRSF" id="PIRSF000204">
    <property type="entry name" value="PNTB"/>
    <property type="match status" value="1"/>
</dbReference>
<evidence type="ECO:0000256" key="10">
    <source>
        <dbReference type="ARBA" id="ARBA00022967"/>
    </source>
</evidence>
<evidence type="ECO:0000256" key="6">
    <source>
        <dbReference type="ARBA" id="ARBA00022475"/>
    </source>
</evidence>
<evidence type="ECO:0000256" key="3">
    <source>
        <dbReference type="ARBA" id="ARBA00007919"/>
    </source>
</evidence>
<feature type="transmembrane region" description="Helical" evidence="16">
    <location>
        <begin position="88"/>
        <end position="107"/>
    </location>
</feature>
<keyword evidence="13 15" id="KW-0472">Membrane</keyword>
<feature type="transmembrane region" description="Helical" evidence="16">
    <location>
        <begin position="6"/>
        <end position="23"/>
    </location>
</feature>
<keyword evidence="7 15" id="KW-0997">Cell inner membrane</keyword>
<name>A0A934UQ63_9BURK</name>
<keyword evidence="9 15" id="KW-0521">NADP</keyword>
<gene>
    <name evidence="18" type="primary">pntB</name>
    <name evidence="18" type="ORF">I8E28_02725</name>
</gene>
<evidence type="ECO:0000256" key="2">
    <source>
        <dbReference type="ARBA" id="ARBA00004429"/>
    </source>
</evidence>
<dbReference type="Proteomes" id="UP000617041">
    <property type="component" value="Unassembled WGS sequence"/>
</dbReference>
<dbReference type="SUPFAM" id="SSF52467">
    <property type="entry name" value="DHS-like NAD/FAD-binding domain"/>
    <property type="match status" value="1"/>
</dbReference>
<feature type="transmembrane region" description="Helical" evidence="16">
    <location>
        <begin position="242"/>
        <end position="262"/>
    </location>
</feature>
<evidence type="ECO:0000256" key="12">
    <source>
        <dbReference type="ARBA" id="ARBA00023027"/>
    </source>
</evidence>
<dbReference type="GO" id="GO:0050661">
    <property type="term" value="F:NADP binding"/>
    <property type="evidence" value="ECO:0007669"/>
    <property type="project" value="InterPro"/>
</dbReference>
<accession>A0A934UQ63</accession>
<feature type="domain" description="NADP transhydrogenase beta-like" evidence="17">
    <location>
        <begin position="7"/>
        <end position="466"/>
    </location>
</feature>
<dbReference type="InterPro" id="IPR029035">
    <property type="entry name" value="DHS-like_NAD/FAD-binding_dom"/>
</dbReference>
<keyword evidence="8 16" id="KW-0812">Transmembrane</keyword>
<feature type="transmembrane region" description="Helical" evidence="16">
    <location>
        <begin position="218"/>
        <end position="236"/>
    </location>
</feature>
<dbReference type="GO" id="GO:0008750">
    <property type="term" value="F:proton-translocating NAD(P)+ transhydrogenase activity"/>
    <property type="evidence" value="ECO:0007669"/>
    <property type="project" value="UniProtKB-EC"/>
</dbReference>
<comment type="caution">
    <text evidence="18">The sequence shown here is derived from an EMBL/GenBank/DDBJ whole genome shotgun (WGS) entry which is preliminary data.</text>
</comment>